<gene>
    <name evidence="2" type="ORF">ACETIH_15165</name>
</gene>
<accession>A0ABV6Y9V2</accession>
<dbReference type="RefSeq" id="WP_377030128.1">
    <property type="nucleotide sequence ID" value="NZ_JBHOMY010000040.1"/>
</dbReference>
<dbReference type="EMBL" id="JBHOMY010000040">
    <property type="protein sequence ID" value="MFC1458023.1"/>
    <property type="molecule type" value="Genomic_DNA"/>
</dbReference>
<dbReference type="Gene3D" id="3.30.420.10">
    <property type="entry name" value="Ribonuclease H-like superfamily/Ribonuclease H"/>
    <property type="match status" value="1"/>
</dbReference>
<keyword evidence="3" id="KW-1185">Reference proteome</keyword>
<reference evidence="2 3" key="1">
    <citation type="submission" date="2024-09" db="EMBL/GenBank/DDBJ databases">
        <title>Nodulacao em especies de Leguminosae Basais da Amazonia e Caracterizacao dos Rizobios e Bacterias Associadas aos Nodulos.</title>
        <authorList>
            <person name="Jambeiro I.C.A."/>
            <person name="Lopes I.S."/>
            <person name="Aguiar E.R.G.R."/>
            <person name="Santos A.F.J."/>
            <person name="Dos Santos J.M.F."/>
            <person name="Gross E."/>
        </authorList>
    </citation>
    <scope>NUCLEOTIDE SEQUENCE [LARGE SCALE GENOMIC DNA]</scope>
    <source>
        <strain evidence="2 3">BRUESC1165</strain>
    </source>
</reference>
<feature type="domain" description="Tc1-like transposase DDE" evidence="1">
    <location>
        <begin position="74"/>
        <end position="147"/>
    </location>
</feature>
<name>A0ABV6Y9V2_9HYPH</name>
<dbReference type="Proteomes" id="UP001593940">
    <property type="component" value="Unassembled WGS sequence"/>
</dbReference>
<sequence>MATLHGCEPLRVPGRDRHGYQHDPALRQGTAQAAGGRCGAARTLAHHDLCGGPARERDHRTARGGRAHAGRDLQFKAYVEQMLAPALSPGDVVVLDNLAAHKVAGVEEAIRGVGASPLYLPPYSPDLNPIEQLFAKLEALLREAGARTKEVLWTTIEELLDAFEPNECRNYIRNCGYEPV</sequence>
<dbReference type="Pfam" id="PF13358">
    <property type="entry name" value="DDE_3"/>
    <property type="match status" value="1"/>
</dbReference>
<evidence type="ECO:0000259" key="1">
    <source>
        <dbReference type="Pfam" id="PF13358"/>
    </source>
</evidence>
<evidence type="ECO:0000313" key="2">
    <source>
        <dbReference type="EMBL" id="MFC1458023.1"/>
    </source>
</evidence>
<dbReference type="InterPro" id="IPR036397">
    <property type="entry name" value="RNaseH_sf"/>
</dbReference>
<comment type="caution">
    <text evidence="2">The sequence shown here is derived from an EMBL/GenBank/DDBJ whole genome shotgun (WGS) entry which is preliminary data.</text>
</comment>
<dbReference type="InterPro" id="IPR038717">
    <property type="entry name" value="Tc1-like_DDE_dom"/>
</dbReference>
<dbReference type="PANTHER" id="PTHR46564">
    <property type="entry name" value="TRANSPOSASE"/>
    <property type="match status" value="1"/>
</dbReference>
<protein>
    <submittedName>
        <fullName evidence="2">Transposase</fullName>
    </submittedName>
</protein>
<proteinExistence type="predicted"/>
<dbReference type="PANTHER" id="PTHR46564:SF1">
    <property type="entry name" value="TRANSPOSASE"/>
    <property type="match status" value="1"/>
</dbReference>
<evidence type="ECO:0000313" key="3">
    <source>
        <dbReference type="Proteomes" id="UP001593940"/>
    </source>
</evidence>
<organism evidence="2 3">
    <name type="scientific">Microvirga arabica</name>
    <dbReference type="NCBI Taxonomy" id="1128671"/>
    <lineage>
        <taxon>Bacteria</taxon>
        <taxon>Pseudomonadati</taxon>
        <taxon>Pseudomonadota</taxon>
        <taxon>Alphaproteobacteria</taxon>
        <taxon>Hyphomicrobiales</taxon>
        <taxon>Methylobacteriaceae</taxon>
        <taxon>Microvirga</taxon>
    </lineage>
</organism>